<keyword evidence="2" id="KW-1185">Reference proteome</keyword>
<accession>A0ABV9X7K0</accession>
<name>A0ABV9X7K0_9ACTN</name>
<evidence type="ECO:0000313" key="2">
    <source>
        <dbReference type="Proteomes" id="UP001595855"/>
    </source>
</evidence>
<dbReference type="RefSeq" id="WP_271413866.1">
    <property type="nucleotide sequence ID" value="NZ_BAAATN010000042.1"/>
</dbReference>
<comment type="caution">
    <text evidence="1">The sequence shown here is derived from an EMBL/GenBank/DDBJ whole genome shotgun (WGS) entry which is preliminary data.</text>
</comment>
<dbReference type="Proteomes" id="UP001595855">
    <property type="component" value="Unassembled WGS sequence"/>
</dbReference>
<dbReference type="EMBL" id="JBHSJO010000001">
    <property type="protein sequence ID" value="MFC5020166.1"/>
    <property type="molecule type" value="Genomic_DNA"/>
</dbReference>
<gene>
    <name evidence="1" type="ORF">ACFPRC_35640</name>
</gene>
<proteinExistence type="predicted"/>
<organism evidence="1 2">
    <name type="scientific">Streptomyces lienomycini</name>
    <dbReference type="NCBI Taxonomy" id="284035"/>
    <lineage>
        <taxon>Bacteria</taxon>
        <taxon>Bacillati</taxon>
        <taxon>Actinomycetota</taxon>
        <taxon>Actinomycetes</taxon>
        <taxon>Kitasatosporales</taxon>
        <taxon>Streptomycetaceae</taxon>
        <taxon>Streptomyces</taxon>
    </lineage>
</organism>
<evidence type="ECO:0000313" key="1">
    <source>
        <dbReference type="EMBL" id="MFC5020166.1"/>
    </source>
</evidence>
<reference evidence="2" key="1">
    <citation type="journal article" date="2019" name="Int. J. Syst. Evol. Microbiol.">
        <title>The Global Catalogue of Microorganisms (GCM) 10K type strain sequencing project: providing services to taxonomists for standard genome sequencing and annotation.</title>
        <authorList>
            <consortium name="The Broad Institute Genomics Platform"/>
            <consortium name="The Broad Institute Genome Sequencing Center for Infectious Disease"/>
            <person name="Wu L."/>
            <person name="Ma J."/>
        </authorList>
    </citation>
    <scope>NUCLEOTIDE SEQUENCE [LARGE SCALE GENOMIC DNA]</scope>
    <source>
        <strain evidence="2">CGMCC 4.1542</strain>
    </source>
</reference>
<protein>
    <submittedName>
        <fullName evidence="1">Uncharacterized protein</fullName>
    </submittedName>
</protein>
<sequence>MPAAVFRPAAKDPKQDWQEVHLPEPQGETTPATAELLAPQLPALLPSPQLPIDESHLRAVEFEALISPIGRLCLSSGQ</sequence>